<feature type="region of interest" description="Disordered" evidence="1">
    <location>
        <begin position="1"/>
        <end position="27"/>
    </location>
</feature>
<evidence type="ECO:0000313" key="3">
    <source>
        <dbReference type="Proteomes" id="UP000218811"/>
    </source>
</evidence>
<feature type="region of interest" description="Disordered" evidence="1">
    <location>
        <begin position="51"/>
        <end position="102"/>
    </location>
</feature>
<name>A0A2H3JSU4_WOLCO</name>
<dbReference type="Proteomes" id="UP000218811">
    <property type="component" value="Unassembled WGS sequence"/>
</dbReference>
<keyword evidence="3" id="KW-1185">Reference proteome</keyword>
<organism evidence="2 3">
    <name type="scientific">Wolfiporia cocos (strain MD-104)</name>
    <name type="common">Brown rot fungus</name>
    <dbReference type="NCBI Taxonomy" id="742152"/>
    <lineage>
        <taxon>Eukaryota</taxon>
        <taxon>Fungi</taxon>
        <taxon>Dikarya</taxon>
        <taxon>Basidiomycota</taxon>
        <taxon>Agaricomycotina</taxon>
        <taxon>Agaricomycetes</taxon>
        <taxon>Polyporales</taxon>
        <taxon>Phaeolaceae</taxon>
        <taxon>Wolfiporia</taxon>
    </lineage>
</organism>
<sequence>MAAQQPSPKIPVPDEVGTSEVRSQEAKNLLSQHEQVLRELLEYWRNRKVAEATNQSDKQVLPKSEPAEVAGPSGNIQVEEPRSANDWRSEHTKPEQSASLREQALCSEIETLKSLLAEQQ</sequence>
<gene>
    <name evidence="2" type="ORF">WOLCODRAFT_151943</name>
</gene>
<proteinExistence type="predicted"/>
<feature type="compositionally biased region" description="Basic and acidic residues" evidence="1">
    <location>
        <begin position="79"/>
        <end position="94"/>
    </location>
</feature>
<dbReference type="EMBL" id="KB468124">
    <property type="protein sequence ID" value="PCH41909.1"/>
    <property type="molecule type" value="Genomic_DNA"/>
</dbReference>
<dbReference type="AlphaFoldDB" id="A0A2H3JSU4"/>
<reference evidence="2 3" key="1">
    <citation type="journal article" date="2012" name="Science">
        <title>The Paleozoic origin of enzymatic lignin decomposition reconstructed from 31 fungal genomes.</title>
        <authorList>
            <person name="Floudas D."/>
            <person name="Binder M."/>
            <person name="Riley R."/>
            <person name="Barry K."/>
            <person name="Blanchette R.A."/>
            <person name="Henrissat B."/>
            <person name="Martinez A.T."/>
            <person name="Otillar R."/>
            <person name="Spatafora J.W."/>
            <person name="Yadav J.S."/>
            <person name="Aerts A."/>
            <person name="Benoit I."/>
            <person name="Boyd A."/>
            <person name="Carlson A."/>
            <person name="Copeland A."/>
            <person name="Coutinho P.M."/>
            <person name="de Vries R.P."/>
            <person name="Ferreira P."/>
            <person name="Findley K."/>
            <person name="Foster B."/>
            <person name="Gaskell J."/>
            <person name="Glotzer D."/>
            <person name="Gorecki P."/>
            <person name="Heitman J."/>
            <person name="Hesse C."/>
            <person name="Hori C."/>
            <person name="Igarashi K."/>
            <person name="Jurgens J.A."/>
            <person name="Kallen N."/>
            <person name="Kersten P."/>
            <person name="Kohler A."/>
            <person name="Kuees U."/>
            <person name="Kumar T.K.A."/>
            <person name="Kuo A."/>
            <person name="LaButti K."/>
            <person name="Larrondo L.F."/>
            <person name="Lindquist E."/>
            <person name="Ling A."/>
            <person name="Lombard V."/>
            <person name="Lucas S."/>
            <person name="Lundell T."/>
            <person name="Martin R."/>
            <person name="McLaughlin D.J."/>
            <person name="Morgenstern I."/>
            <person name="Morin E."/>
            <person name="Murat C."/>
            <person name="Nagy L.G."/>
            <person name="Nolan M."/>
            <person name="Ohm R.A."/>
            <person name="Patyshakuliyeva A."/>
            <person name="Rokas A."/>
            <person name="Ruiz-Duenas F.J."/>
            <person name="Sabat G."/>
            <person name="Salamov A."/>
            <person name="Samejima M."/>
            <person name="Schmutz J."/>
            <person name="Slot J.C."/>
            <person name="St John F."/>
            <person name="Stenlid J."/>
            <person name="Sun H."/>
            <person name="Sun S."/>
            <person name="Syed K."/>
            <person name="Tsang A."/>
            <person name="Wiebenga A."/>
            <person name="Young D."/>
            <person name="Pisabarro A."/>
            <person name="Eastwood D.C."/>
            <person name="Martin F."/>
            <person name="Cullen D."/>
            <person name="Grigoriev I.V."/>
            <person name="Hibbett D.S."/>
        </authorList>
    </citation>
    <scope>NUCLEOTIDE SEQUENCE [LARGE SCALE GENOMIC DNA]</scope>
    <source>
        <strain evidence="2 3">MD-104</strain>
    </source>
</reference>
<evidence type="ECO:0000256" key="1">
    <source>
        <dbReference type="SAM" id="MobiDB-lite"/>
    </source>
</evidence>
<accession>A0A2H3JSU4</accession>
<protein>
    <submittedName>
        <fullName evidence="2">Uncharacterized protein</fullName>
    </submittedName>
</protein>
<evidence type="ECO:0000313" key="2">
    <source>
        <dbReference type="EMBL" id="PCH41909.1"/>
    </source>
</evidence>